<sequence>MAEHLADHRQELIMSVLSARGECRTKQLAAQFQSSEMTLRRDLAELEKRGLLRRVHGGAVLLNRDVDFVQRRDLGQAQKQWVGRAATRLLKSGQTVYLDAGTTACEMARAIAQGLPEVSDLSIVTHGISIAGELAGRTPYQLQLIGGDIYQNALSTVGPVALAQIANLNIDVFFLAPGAVDSHAGWTNSNLIEATVKRAVVARSKTVVSICDSAKWGQESFATIVPLEGVSRWVVDRGLPPDGVAAAKAAGITLCYAEGL</sequence>
<dbReference type="InterPro" id="IPR050313">
    <property type="entry name" value="Carb_Metab_HTH_regulators"/>
</dbReference>
<dbReference type="GO" id="GO:0003700">
    <property type="term" value="F:DNA-binding transcription factor activity"/>
    <property type="evidence" value="ECO:0007669"/>
    <property type="project" value="InterPro"/>
</dbReference>
<dbReference type="Pfam" id="PF08220">
    <property type="entry name" value="HTH_DeoR"/>
    <property type="match status" value="1"/>
</dbReference>
<dbReference type="SUPFAM" id="SSF100950">
    <property type="entry name" value="NagB/RpiA/CoA transferase-like"/>
    <property type="match status" value="1"/>
</dbReference>
<dbReference type="Gene3D" id="1.10.10.10">
    <property type="entry name" value="Winged helix-like DNA-binding domain superfamily/Winged helix DNA-binding domain"/>
    <property type="match status" value="1"/>
</dbReference>
<dbReference type="SMART" id="SM01134">
    <property type="entry name" value="DeoRC"/>
    <property type="match status" value="1"/>
</dbReference>
<proteinExistence type="predicted"/>
<dbReference type="InterPro" id="IPR001034">
    <property type="entry name" value="DeoR_HTH"/>
</dbReference>
<reference evidence="6 7" key="1">
    <citation type="submission" date="2017-01" db="EMBL/GenBank/DDBJ databases">
        <title>Genome sequencing of Rhodoferax fermentans JCM 7819.</title>
        <authorList>
            <person name="Kim Y.J."/>
            <person name="Farh M.E.-A."/>
            <person name="Yang D.-C."/>
        </authorList>
    </citation>
    <scope>NUCLEOTIDE SEQUENCE [LARGE SCALE GENOMIC DNA]</scope>
    <source>
        <strain evidence="6 7">JCM 7819</strain>
    </source>
</reference>
<dbReference type="PANTHER" id="PTHR30363:SF4">
    <property type="entry name" value="GLYCEROL-3-PHOSPHATE REGULON REPRESSOR"/>
    <property type="match status" value="1"/>
</dbReference>
<evidence type="ECO:0000256" key="3">
    <source>
        <dbReference type="ARBA" id="ARBA00023125"/>
    </source>
</evidence>
<dbReference type="InterPro" id="IPR014036">
    <property type="entry name" value="DeoR-like_C"/>
</dbReference>
<evidence type="ECO:0000256" key="2">
    <source>
        <dbReference type="ARBA" id="ARBA00023015"/>
    </source>
</evidence>
<dbReference type="RefSeq" id="WP_078364933.1">
    <property type="nucleotide sequence ID" value="NZ_MTJN01000002.1"/>
</dbReference>
<dbReference type="InterPro" id="IPR037171">
    <property type="entry name" value="NagB/RpiA_transferase-like"/>
</dbReference>
<keyword evidence="4" id="KW-0804">Transcription</keyword>
<dbReference type="EMBL" id="MTJN01000002">
    <property type="protein sequence ID" value="OOV07105.1"/>
    <property type="molecule type" value="Genomic_DNA"/>
</dbReference>
<accession>A0A1T1AT05</accession>
<dbReference type="PROSITE" id="PS00894">
    <property type="entry name" value="HTH_DEOR_1"/>
    <property type="match status" value="1"/>
</dbReference>
<evidence type="ECO:0000313" key="6">
    <source>
        <dbReference type="EMBL" id="OOV07105.1"/>
    </source>
</evidence>
<dbReference type="InterPro" id="IPR018356">
    <property type="entry name" value="Tscrpt_reg_HTH_DeoR_CS"/>
</dbReference>
<dbReference type="InterPro" id="IPR036390">
    <property type="entry name" value="WH_DNA-bd_sf"/>
</dbReference>
<evidence type="ECO:0000259" key="5">
    <source>
        <dbReference type="PROSITE" id="PS51000"/>
    </source>
</evidence>
<dbReference type="SMART" id="SM00420">
    <property type="entry name" value="HTH_DEOR"/>
    <property type="match status" value="1"/>
</dbReference>
<name>A0A1T1AT05_RHOFE</name>
<dbReference type="PRINTS" id="PR00037">
    <property type="entry name" value="HTHLACR"/>
</dbReference>
<dbReference type="Pfam" id="PF00455">
    <property type="entry name" value="DeoRC"/>
    <property type="match status" value="1"/>
</dbReference>
<evidence type="ECO:0000256" key="1">
    <source>
        <dbReference type="ARBA" id="ARBA00022491"/>
    </source>
</evidence>
<dbReference type="PROSITE" id="PS51000">
    <property type="entry name" value="HTH_DEOR_2"/>
    <property type="match status" value="1"/>
</dbReference>
<dbReference type="GO" id="GO:0003677">
    <property type="term" value="F:DNA binding"/>
    <property type="evidence" value="ECO:0007669"/>
    <property type="project" value="UniProtKB-KW"/>
</dbReference>
<evidence type="ECO:0000313" key="7">
    <source>
        <dbReference type="Proteomes" id="UP000190750"/>
    </source>
</evidence>
<feature type="domain" description="HTH deoR-type" evidence="5">
    <location>
        <begin position="6"/>
        <end position="61"/>
    </location>
</feature>
<keyword evidence="7" id="KW-1185">Reference proteome</keyword>
<evidence type="ECO:0000256" key="4">
    <source>
        <dbReference type="ARBA" id="ARBA00023163"/>
    </source>
</evidence>
<comment type="caution">
    <text evidence="6">The sequence shown here is derived from an EMBL/GenBank/DDBJ whole genome shotgun (WGS) entry which is preliminary data.</text>
</comment>
<dbReference type="Proteomes" id="UP000190750">
    <property type="component" value="Unassembled WGS sequence"/>
</dbReference>
<organism evidence="6 7">
    <name type="scientific">Rhodoferax fermentans</name>
    <dbReference type="NCBI Taxonomy" id="28066"/>
    <lineage>
        <taxon>Bacteria</taxon>
        <taxon>Pseudomonadati</taxon>
        <taxon>Pseudomonadota</taxon>
        <taxon>Betaproteobacteria</taxon>
        <taxon>Burkholderiales</taxon>
        <taxon>Comamonadaceae</taxon>
        <taxon>Rhodoferax</taxon>
    </lineage>
</organism>
<protein>
    <submittedName>
        <fullName evidence="6">DeoR family transcriptional regulator</fullName>
    </submittedName>
</protein>
<dbReference type="AlphaFoldDB" id="A0A1T1AT05"/>
<dbReference type="OrthoDB" id="9814815at2"/>
<gene>
    <name evidence="6" type="ORF">RF819_10520</name>
</gene>
<dbReference type="STRING" id="28066.RF819_10520"/>
<dbReference type="InterPro" id="IPR036388">
    <property type="entry name" value="WH-like_DNA-bd_sf"/>
</dbReference>
<dbReference type="PANTHER" id="PTHR30363">
    <property type="entry name" value="HTH-TYPE TRANSCRIPTIONAL REGULATOR SRLR-RELATED"/>
    <property type="match status" value="1"/>
</dbReference>
<keyword evidence="1" id="KW-0678">Repressor</keyword>
<keyword evidence="2" id="KW-0805">Transcription regulation</keyword>
<dbReference type="SUPFAM" id="SSF46785">
    <property type="entry name" value="Winged helix' DNA-binding domain"/>
    <property type="match status" value="1"/>
</dbReference>
<dbReference type="Gene3D" id="3.40.50.1360">
    <property type="match status" value="1"/>
</dbReference>
<keyword evidence="3" id="KW-0238">DNA-binding</keyword>